<evidence type="ECO:0000256" key="2">
    <source>
        <dbReference type="SAM" id="SignalP"/>
    </source>
</evidence>
<gene>
    <name evidence="3" type="ORF">Csa_1G076600</name>
</gene>
<feature type="signal peptide" evidence="2">
    <location>
        <begin position="1"/>
        <end position="30"/>
    </location>
</feature>
<dbReference type="OMA" id="EYFREYI"/>
<dbReference type="AlphaFoldDB" id="A0A0A0LSF1"/>
<dbReference type="InterPro" id="IPR035669">
    <property type="entry name" value="SGNH_plant_lipase-like"/>
</dbReference>
<dbReference type="PANTHER" id="PTHR45642:SF3">
    <property type="entry name" value="OS09G0540400 PROTEIN"/>
    <property type="match status" value="1"/>
</dbReference>
<evidence type="ECO:0000313" key="4">
    <source>
        <dbReference type="Proteomes" id="UP000029981"/>
    </source>
</evidence>
<dbReference type="InterPro" id="IPR036514">
    <property type="entry name" value="SGNH_hydro_sf"/>
</dbReference>
<dbReference type="KEGG" id="csv:101216985"/>
<evidence type="ECO:0000256" key="1">
    <source>
        <dbReference type="ARBA" id="ARBA00008668"/>
    </source>
</evidence>
<keyword evidence="2" id="KW-0732">Signal</keyword>
<dbReference type="Gene3D" id="3.40.50.1110">
    <property type="entry name" value="SGNH hydrolase"/>
    <property type="match status" value="1"/>
</dbReference>
<dbReference type="Pfam" id="PF00657">
    <property type="entry name" value="Lipase_GDSL"/>
    <property type="match status" value="1"/>
</dbReference>
<reference evidence="3 4" key="3">
    <citation type="journal article" date="2010" name="BMC Genomics">
        <title>Transcriptome sequencing and comparative analysis of cucumber flowers with different sex types.</title>
        <authorList>
            <person name="Guo S."/>
            <person name="Zheng Y."/>
            <person name="Joung J.G."/>
            <person name="Liu S."/>
            <person name="Zhang Z."/>
            <person name="Crasta O.R."/>
            <person name="Sobral B.W."/>
            <person name="Xu Y."/>
            <person name="Huang S."/>
            <person name="Fei Z."/>
        </authorList>
    </citation>
    <scope>NUCLEOTIDE SEQUENCE [LARGE SCALE GENOMIC DNA]</scope>
    <source>
        <strain evidence="4">cv. 9930</strain>
    </source>
</reference>
<reference evidence="3 4" key="1">
    <citation type="journal article" date="2009" name="Nat. Genet.">
        <title>The genome of the cucumber, Cucumis sativus L.</title>
        <authorList>
            <person name="Huang S."/>
            <person name="Li R."/>
            <person name="Zhang Z."/>
            <person name="Li L."/>
            <person name="Gu X."/>
            <person name="Fan W."/>
            <person name="Lucas W.J."/>
            <person name="Wang X."/>
            <person name="Xie B."/>
            <person name="Ni P."/>
            <person name="Ren Y."/>
            <person name="Zhu H."/>
            <person name="Li J."/>
            <person name="Lin K."/>
            <person name="Jin W."/>
            <person name="Fei Z."/>
            <person name="Li G."/>
            <person name="Staub J."/>
            <person name="Kilian A."/>
            <person name="van der Vossen E.A."/>
            <person name="Wu Y."/>
            <person name="Guo J."/>
            <person name="He J."/>
            <person name="Jia Z."/>
            <person name="Ren Y."/>
            <person name="Tian G."/>
            <person name="Lu Y."/>
            <person name="Ruan J."/>
            <person name="Qian W."/>
            <person name="Wang M."/>
            <person name="Huang Q."/>
            <person name="Li B."/>
            <person name="Xuan Z."/>
            <person name="Cao J."/>
            <person name="Asan"/>
            <person name="Wu Z."/>
            <person name="Zhang J."/>
            <person name="Cai Q."/>
            <person name="Bai Y."/>
            <person name="Zhao B."/>
            <person name="Han Y."/>
            <person name="Li Y."/>
            <person name="Li X."/>
            <person name="Wang S."/>
            <person name="Shi Q."/>
            <person name="Liu S."/>
            <person name="Cho W.K."/>
            <person name="Kim J.Y."/>
            <person name="Xu Y."/>
            <person name="Heller-Uszynska K."/>
            <person name="Miao H."/>
            <person name="Cheng Z."/>
            <person name="Zhang S."/>
            <person name="Wu J."/>
            <person name="Yang Y."/>
            <person name="Kang H."/>
            <person name="Li M."/>
            <person name="Liang H."/>
            <person name="Ren X."/>
            <person name="Shi Z."/>
            <person name="Wen M."/>
            <person name="Jian M."/>
            <person name="Yang H."/>
            <person name="Zhang G."/>
            <person name="Yang Z."/>
            <person name="Chen R."/>
            <person name="Liu S."/>
            <person name="Li J."/>
            <person name="Ma L."/>
            <person name="Liu H."/>
            <person name="Zhou Y."/>
            <person name="Zhao J."/>
            <person name="Fang X."/>
            <person name="Li G."/>
            <person name="Fang L."/>
            <person name="Li Y."/>
            <person name="Liu D."/>
            <person name="Zheng H."/>
            <person name="Zhang Y."/>
            <person name="Qin N."/>
            <person name="Li Z."/>
            <person name="Yang G."/>
            <person name="Yang S."/>
            <person name="Bolund L."/>
            <person name="Kristiansen K."/>
            <person name="Zheng H."/>
            <person name="Li S."/>
            <person name="Zhang X."/>
            <person name="Yang H."/>
            <person name="Wang J."/>
            <person name="Sun R."/>
            <person name="Zhang B."/>
            <person name="Jiang S."/>
            <person name="Wang J."/>
            <person name="Du Y."/>
            <person name="Li S."/>
        </authorList>
    </citation>
    <scope>NUCLEOTIDE SEQUENCE [LARGE SCALE GENOMIC DNA]</scope>
    <source>
        <strain evidence="4">cv. 9930</strain>
    </source>
</reference>
<dbReference type="InterPro" id="IPR001087">
    <property type="entry name" value="GDSL"/>
</dbReference>
<dbReference type="eggNOG" id="ENOG502QUD3">
    <property type="taxonomic scope" value="Eukaryota"/>
</dbReference>
<keyword evidence="4" id="KW-1185">Reference proteome</keyword>
<dbReference type="EMBL" id="CM002922">
    <property type="protein sequence ID" value="KGN64708.1"/>
    <property type="molecule type" value="Genomic_DNA"/>
</dbReference>
<reference evidence="3 4" key="2">
    <citation type="journal article" date="2009" name="PLoS ONE">
        <title>An integrated genetic and cytogenetic map of the cucumber genome.</title>
        <authorList>
            <person name="Ren Y."/>
            <person name="Zhang Z."/>
            <person name="Liu J."/>
            <person name="Staub J.E."/>
            <person name="Han Y."/>
            <person name="Cheng Z."/>
            <person name="Li X."/>
            <person name="Lu J."/>
            <person name="Miao H."/>
            <person name="Kang H."/>
            <person name="Xie B."/>
            <person name="Gu X."/>
            <person name="Wang X."/>
            <person name="Du Y."/>
            <person name="Jin W."/>
            <person name="Huang S."/>
        </authorList>
    </citation>
    <scope>NUCLEOTIDE SEQUENCE [LARGE SCALE GENOMIC DNA]</scope>
    <source>
        <strain evidence="4">cv. 9930</strain>
    </source>
</reference>
<dbReference type="OrthoDB" id="1600564at2759"/>
<comment type="similarity">
    <text evidence="1">Belongs to the 'GDSL' lipolytic enzyme family.</text>
</comment>
<name>A0A0A0LSF1_CUCSA</name>
<dbReference type="PANTHER" id="PTHR45642">
    <property type="entry name" value="GDSL ESTERASE/LIPASE EXL3"/>
    <property type="match status" value="1"/>
</dbReference>
<sequence>MNHRPRLSHLVLLLIFFLLHFPTFFSKSQALTHGGRKNKAPPNNSSKSVSALLVFGDSTVDPGNNNFVPTMFRSNFPPYGKDFPYHIPTGRFSNGRLCTDFIASYYGVKDYVPPYLDPMLSIEDLMTGVSFASAGSGFDPLTPKVGNVVSIPAQVEYFKEYKQRLESVLGKQRTMNHIKNTVFFISAGTNDFVITYFNLPLRRKTFTLSAYQQFIIQQISQFFQALWAEGARRFAMPGLAPMGCLPVVITLYSSNAFLERGCIDRYSSVARDFNVLLQAELLSLQTRLSQKSPTFIAYINAYDRVIDIIRDGGKSGFEKVDVGCCGSGFLEMSLLCNYKSPVCPDAGKYLFFDAIHPTEKTYYNLFQAGIPAFDYITRDLH</sequence>
<evidence type="ECO:0000313" key="3">
    <source>
        <dbReference type="EMBL" id="KGN64708.1"/>
    </source>
</evidence>
<reference evidence="3 4" key="4">
    <citation type="journal article" date="2011" name="BMC Genomics">
        <title>RNA-Seq improves annotation of protein-coding genes in the cucumber genome.</title>
        <authorList>
            <person name="Li Z."/>
            <person name="Zhang Z."/>
            <person name="Yan P."/>
            <person name="Huang S."/>
            <person name="Fei Z."/>
            <person name="Lin K."/>
        </authorList>
    </citation>
    <scope>NUCLEOTIDE SEQUENCE [LARGE SCALE GENOMIC DNA]</scope>
    <source>
        <strain evidence="4">cv. 9930</strain>
    </source>
</reference>
<dbReference type="InterPro" id="IPR050592">
    <property type="entry name" value="GDSL_lipolytic_enzyme"/>
</dbReference>
<dbReference type="CDD" id="cd01837">
    <property type="entry name" value="SGNH_plant_lipase_like"/>
    <property type="match status" value="1"/>
</dbReference>
<feature type="chain" id="PRO_5001966265" evidence="2">
    <location>
        <begin position="31"/>
        <end position="381"/>
    </location>
</feature>
<organism evidence="3 4">
    <name type="scientific">Cucumis sativus</name>
    <name type="common">Cucumber</name>
    <dbReference type="NCBI Taxonomy" id="3659"/>
    <lineage>
        <taxon>Eukaryota</taxon>
        <taxon>Viridiplantae</taxon>
        <taxon>Streptophyta</taxon>
        <taxon>Embryophyta</taxon>
        <taxon>Tracheophyta</taxon>
        <taxon>Spermatophyta</taxon>
        <taxon>Magnoliopsida</taxon>
        <taxon>eudicotyledons</taxon>
        <taxon>Gunneridae</taxon>
        <taxon>Pentapetalae</taxon>
        <taxon>rosids</taxon>
        <taxon>fabids</taxon>
        <taxon>Cucurbitales</taxon>
        <taxon>Cucurbitaceae</taxon>
        <taxon>Benincaseae</taxon>
        <taxon>Cucumis</taxon>
    </lineage>
</organism>
<dbReference type="Proteomes" id="UP000029981">
    <property type="component" value="Chromosome 1"/>
</dbReference>
<dbReference type="GO" id="GO:0016788">
    <property type="term" value="F:hydrolase activity, acting on ester bonds"/>
    <property type="evidence" value="ECO:0007669"/>
    <property type="project" value="InterPro"/>
</dbReference>
<proteinExistence type="inferred from homology"/>
<protein>
    <submittedName>
        <fullName evidence="3">Uncharacterized protein</fullName>
    </submittedName>
</protein>
<dbReference type="Gramene" id="KGN64708">
    <property type="protein sequence ID" value="KGN64708"/>
    <property type="gene ID" value="Csa_1G076600"/>
</dbReference>
<accession>A0A0A0LSF1</accession>